<sequence>MSIQPKYVALDSGNQLVDDGKRMTVRGWRRRARIKMPEDLKRVGFEAFAHVCPPWLTGRDFEYVRMAYGKK</sequence>
<dbReference type="EMBL" id="LAZR01042180">
    <property type="protein sequence ID" value="KKL10155.1"/>
    <property type="molecule type" value="Genomic_DNA"/>
</dbReference>
<dbReference type="AlphaFoldDB" id="A0A0F9AL80"/>
<name>A0A0F9AL80_9ZZZZ</name>
<accession>A0A0F9AL80</accession>
<proteinExistence type="predicted"/>
<evidence type="ECO:0000313" key="1">
    <source>
        <dbReference type="EMBL" id="KKL10155.1"/>
    </source>
</evidence>
<reference evidence="1" key="1">
    <citation type="journal article" date="2015" name="Nature">
        <title>Complex archaea that bridge the gap between prokaryotes and eukaryotes.</title>
        <authorList>
            <person name="Spang A."/>
            <person name="Saw J.H."/>
            <person name="Jorgensen S.L."/>
            <person name="Zaremba-Niedzwiedzka K."/>
            <person name="Martijn J."/>
            <person name="Lind A.E."/>
            <person name="van Eijk R."/>
            <person name="Schleper C."/>
            <person name="Guy L."/>
            <person name="Ettema T.J."/>
        </authorList>
    </citation>
    <scope>NUCLEOTIDE SEQUENCE</scope>
</reference>
<comment type="caution">
    <text evidence="1">The sequence shown here is derived from an EMBL/GenBank/DDBJ whole genome shotgun (WGS) entry which is preliminary data.</text>
</comment>
<gene>
    <name evidence="1" type="ORF">LCGC14_2558680</name>
</gene>
<organism evidence="1">
    <name type="scientific">marine sediment metagenome</name>
    <dbReference type="NCBI Taxonomy" id="412755"/>
    <lineage>
        <taxon>unclassified sequences</taxon>
        <taxon>metagenomes</taxon>
        <taxon>ecological metagenomes</taxon>
    </lineage>
</organism>
<protein>
    <submittedName>
        <fullName evidence="1">Uncharacterized protein</fullName>
    </submittedName>
</protein>